<reference evidence="2 3" key="1">
    <citation type="journal article" date="2014" name="Genome Announc.">
        <title>Draft Genome Sequence of the Haloacid-Degrading Burkholderia caribensis Strain MBA4.</title>
        <authorList>
            <person name="Pan Y."/>
            <person name="Kong K.F."/>
            <person name="Tsang J.S."/>
        </authorList>
    </citation>
    <scope>NUCLEOTIDE SEQUENCE [LARGE SCALE GENOMIC DNA]</scope>
    <source>
        <strain evidence="2 3">MBA4</strain>
    </source>
</reference>
<protein>
    <submittedName>
        <fullName evidence="2">Uncharacterized protein</fullName>
    </submittedName>
</protein>
<evidence type="ECO:0000313" key="3">
    <source>
        <dbReference type="Proteomes" id="UP000019146"/>
    </source>
</evidence>
<evidence type="ECO:0000313" key="2">
    <source>
        <dbReference type="EMBL" id="ALL65700.1"/>
    </source>
</evidence>
<organism evidence="2 3">
    <name type="scientific">Paraburkholderia caribensis MBA4</name>
    <dbReference type="NCBI Taxonomy" id="1323664"/>
    <lineage>
        <taxon>Bacteria</taxon>
        <taxon>Pseudomonadati</taxon>
        <taxon>Pseudomonadota</taxon>
        <taxon>Betaproteobacteria</taxon>
        <taxon>Burkholderiales</taxon>
        <taxon>Burkholderiaceae</taxon>
        <taxon>Paraburkholderia</taxon>
    </lineage>
</organism>
<dbReference type="AlphaFoldDB" id="A0A0P0RC75"/>
<gene>
    <name evidence="2" type="ORF">K788_0006519</name>
</gene>
<dbReference type="Proteomes" id="UP000019146">
    <property type="component" value="Chromosome 1"/>
</dbReference>
<dbReference type="EMBL" id="CP012746">
    <property type="protein sequence ID" value="ALL65700.1"/>
    <property type="molecule type" value="Genomic_DNA"/>
</dbReference>
<sequence length="58" mass="6165">MSPETVAGSGQGTSSYDCGRAQKALRHGLLESAVSRAVDANRRSASHGPRKGDLRRRV</sequence>
<evidence type="ECO:0000256" key="1">
    <source>
        <dbReference type="SAM" id="MobiDB-lite"/>
    </source>
</evidence>
<accession>A0A0P0RC75</accession>
<name>A0A0P0RC75_9BURK</name>
<feature type="region of interest" description="Disordered" evidence="1">
    <location>
        <begin position="35"/>
        <end position="58"/>
    </location>
</feature>
<dbReference type="KEGG" id="bcai:K788_0006519"/>
<proteinExistence type="predicted"/>
<feature type="compositionally biased region" description="Basic residues" evidence="1">
    <location>
        <begin position="44"/>
        <end position="58"/>
    </location>
</feature>